<keyword evidence="3" id="KW-1185">Reference proteome</keyword>
<dbReference type="Proteomes" id="UP001642464">
    <property type="component" value="Unassembled WGS sequence"/>
</dbReference>
<organism evidence="2 3">
    <name type="scientific">Durusdinium trenchii</name>
    <dbReference type="NCBI Taxonomy" id="1381693"/>
    <lineage>
        <taxon>Eukaryota</taxon>
        <taxon>Sar</taxon>
        <taxon>Alveolata</taxon>
        <taxon>Dinophyceae</taxon>
        <taxon>Suessiales</taxon>
        <taxon>Symbiodiniaceae</taxon>
        <taxon>Durusdinium</taxon>
    </lineage>
</organism>
<feature type="compositionally biased region" description="Polar residues" evidence="1">
    <location>
        <begin position="938"/>
        <end position="948"/>
    </location>
</feature>
<feature type="compositionally biased region" description="Basic and acidic residues" evidence="1">
    <location>
        <begin position="949"/>
        <end position="962"/>
    </location>
</feature>
<sequence length="1408" mass="157016">MEGVMIIREEDIGLYKCTKRQRNSVEMATSMTDALELREGQAEDMYNAAFKALLASSNDEQDERFIEDMQSLMIDIMNAHLLQNTDPELVAYAKETGVACRDVVAKCATKLTQMKRRKNANNDHQLEKVKEINNTASIFARLFTELSAIAPKAGELAMLMKTVCNPPISFKVGKFAKIKLVKAQIMDDLKYNRYDDIASTAVSVYDDLEAEDHAFYSKHLGLIIEQIIQKLFRTIPTHQCKLSSPGVQNIRQFITSLLDRKDMPLQEMHRKQMSNILMVLKHDDKTILPSDVLESIKSILECSGESPDERMYHTVLTLPQGENLLNESQALAKRRMASESSLLELGEVSKEINDLETAGESNNVDVEKLVLLWTRTNKLQNDLKDKPEISNVSQLLEKLAGLGEAAINIHVASEFTSFINSQVVHSKNNMKCLQIPGWKVLALRPHLPNHDVFRHHETLQSCCNALDVSKQRVDGGDDSTNSNLSLKKSHSLMDAWTNTHNQITNVYKDNTTLIEALFNFKEHFFHVMQNGFNDKAHTLEVTLQASLHKSMDEAPATSDQSWNSMRIALDDYMRLSTAEVFDADQKASMSKVASAVDILYTLAFQSLKFKENEECMKISTKPSKETSDALTALANLKSALEKAKAHDHLVKSLEEIGVCRDIPATIDQVESSYHLWVGQLQKKIQDYANNMVKSLKGLKLPQYDATMSAADASKEMLKCQCLPSATDLIAKLKSFVAAAKTTGDMATVSIDLADAQSTLADGKNFVYTYTLLTILQSQTWKSVTPESAKKSESRFAEIVKNLQYTLNTASSEGVVFPGELQSQASDKLKQVDGPLVSSLEEAINICKQHRLIEQFKSTRTHRLWRFGDLINKDLVLTDLMEFHEYTQKMDEPTPFSIKNLSELELTLPLPLVECPEDKHGDINTTENESAHIPDASVPSETMTQTVNETQHDYPDTDSKSQPKDPGQGLEAVIETQLPNQSDLDGESLSQGMDCDDPGDGPGDVGDQMDQMDVESAEMVEPHTKAAEVDADAAKGSDSIQDSLRRFLNPDDSIDMSNLLTNAASFYIKKAREISSQSMLSLPKGELTLASLCAGSGTGELAFHATVHQLSEEFLKPLDAKVLFCCEKVPWKQQYLMANIVSKDTCVFDDVVTLGALADRKFPLPPLDCTATDAAVDTTSSHPKTKQKVKDHKLKAMQYCVQHKRACDPRGSDIFLLKSGFSCKGNSRMNVRFSEFRESFKNEDFSNCSVSTFFGTMGTIAATKPKLVILENVDSIGNEHVQDSNLCKVCEEIKAVDEAMKRIYIIAVRLDGAVTSTDPAPFFDMVGRMLDAFKIGSLSVKSVLLADDDPYLLAELQRRKQHRQDQESRIKKGNPWLAVTTEREKEVVAIALEMNEKTIWVDSSQTVAR</sequence>
<feature type="non-terminal residue" evidence="2">
    <location>
        <position position="1408"/>
    </location>
</feature>
<gene>
    <name evidence="2" type="ORF">SCF082_LOCUS37805</name>
</gene>
<comment type="caution">
    <text evidence="2">The sequence shown here is derived from an EMBL/GenBank/DDBJ whole genome shotgun (WGS) entry which is preliminary data.</text>
</comment>
<proteinExistence type="predicted"/>
<dbReference type="SUPFAM" id="SSF53335">
    <property type="entry name" value="S-adenosyl-L-methionine-dependent methyltransferases"/>
    <property type="match status" value="1"/>
</dbReference>
<accession>A0ABP0PWB4</accession>
<evidence type="ECO:0000313" key="3">
    <source>
        <dbReference type="Proteomes" id="UP001642464"/>
    </source>
</evidence>
<feature type="region of interest" description="Disordered" evidence="1">
    <location>
        <begin position="916"/>
        <end position="1006"/>
    </location>
</feature>
<evidence type="ECO:0000256" key="1">
    <source>
        <dbReference type="SAM" id="MobiDB-lite"/>
    </source>
</evidence>
<evidence type="ECO:0000313" key="2">
    <source>
        <dbReference type="EMBL" id="CAK9079189.1"/>
    </source>
</evidence>
<name>A0ABP0PWB4_9DINO</name>
<dbReference type="EMBL" id="CAXAMM010038575">
    <property type="protein sequence ID" value="CAK9079189.1"/>
    <property type="molecule type" value="Genomic_DNA"/>
</dbReference>
<dbReference type="InterPro" id="IPR029063">
    <property type="entry name" value="SAM-dependent_MTases_sf"/>
</dbReference>
<protein>
    <submittedName>
        <fullName evidence="2">Uncharacterized protein</fullName>
    </submittedName>
</protein>
<reference evidence="2 3" key="1">
    <citation type="submission" date="2024-02" db="EMBL/GenBank/DDBJ databases">
        <authorList>
            <person name="Chen Y."/>
            <person name="Shah S."/>
            <person name="Dougan E. K."/>
            <person name="Thang M."/>
            <person name="Chan C."/>
        </authorList>
    </citation>
    <scope>NUCLEOTIDE SEQUENCE [LARGE SCALE GENOMIC DNA]</scope>
</reference>
<dbReference type="Gene3D" id="3.40.50.150">
    <property type="entry name" value="Vaccinia Virus protein VP39"/>
    <property type="match status" value="1"/>
</dbReference>